<reference evidence="1" key="1">
    <citation type="submission" date="2016-10" db="EMBL/GenBank/DDBJ databases">
        <authorList>
            <person name="de Groot N.N."/>
        </authorList>
    </citation>
    <scope>NUCLEOTIDE SEQUENCE</scope>
</reference>
<organism evidence="1">
    <name type="scientific">hydrothermal vent metagenome</name>
    <dbReference type="NCBI Taxonomy" id="652676"/>
    <lineage>
        <taxon>unclassified sequences</taxon>
        <taxon>metagenomes</taxon>
        <taxon>ecological metagenomes</taxon>
    </lineage>
</organism>
<proteinExistence type="predicted"/>
<sequence length="45" mass="4848">MSSGAGLTTKVYFELTPIYRACSEADYSGVQFQSGSTNIVAYYGN</sequence>
<name>A0A1W1CMF0_9ZZZZ</name>
<dbReference type="AlphaFoldDB" id="A0A1W1CMF0"/>
<gene>
    <name evidence="1" type="ORF">MNB_SM-4-1253</name>
</gene>
<dbReference type="EMBL" id="FPHF01000092">
    <property type="protein sequence ID" value="SFV66831.1"/>
    <property type="molecule type" value="Genomic_DNA"/>
</dbReference>
<evidence type="ECO:0000313" key="1">
    <source>
        <dbReference type="EMBL" id="SFV66831.1"/>
    </source>
</evidence>
<protein>
    <submittedName>
        <fullName evidence="1">Uncharacterized protein</fullName>
    </submittedName>
</protein>
<accession>A0A1W1CMF0</accession>